<proteinExistence type="predicted"/>
<dbReference type="Proteomes" id="UP000219775">
    <property type="component" value="Unassembled WGS sequence"/>
</dbReference>
<dbReference type="AlphaFoldDB" id="A0A2A8C622"/>
<sequence>MSYYKNVNKEIYEGRVTQQVPSFVYEDYIQDDTFSLSTVTLFTIMASKSENYEFNKSDLYNKYGRRIVDKAFKEMMLAGHLIQINYSLASNKRKVAIKFFVEPRTSSEVSRIVNTLLSTRFKNIPSAAPSNKTLEYINKGVKLQRDFEEAKRRMKRNSEGGWIIEVEDTEELIPCKERPRIGGNQVFYIPLEMSKEIPAMEDGYPIESINNIDFLLDGIYEIEGVKESPEFDSIQKGYAHKKGNPIFTDIDGAPTNTATIREDILNSNFIVGEIYTCNL</sequence>
<evidence type="ECO:0000313" key="2">
    <source>
        <dbReference type="Proteomes" id="UP000219775"/>
    </source>
</evidence>
<name>A0A2A8C622_9BACI</name>
<organism evidence="1 2">
    <name type="scientific">Bacillus pseudomycoides</name>
    <dbReference type="NCBI Taxonomy" id="64104"/>
    <lineage>
        <taxon>Bacteria</taxon>
        <taxon>Bacillati</taxon>
        <taxon>Bacillota</taxon>
        <taxon>Bacilli</taxon>
        <taxon>Bacillales</taxon>
        <taxon>Bacillaceae</taxon>
        <taxon>Bacillus</taxon>
        <taxon>Bacillus cereus group</taxon>
    </lineage>
</organism>
<reference evidence="1 2" key="1">
    <citation type="submission" date="2017-09" db="EMBL/GenBank/DDBJ databases">
        <title>Large-scale bioinformatics analysis of Bacillus genomes uncovers conserved roles of natural products in bacterial physiology.</title>
        <authorList>
            <consortium name="Agbiome Team Llc"/>
            <person name="Bleich R.M."/>
            <person name="Grubbs K.J."/>
            <person name="Santa Maria K.C."/>
            <person name="Allen S.E."/>
            <person name="Farag S."/>
            <person name="Shank E.A."/>
            <person name="Bowers A."/>
        </authorList>
    </citation>
    <scope>NUCLEOTIDE SEQUENCE [LARGE SCALE GENOMIC DNA]</scope>
    <source>
        <strain evidence="1 2">AFS009893</strain>
    </source>
</reference>
<protein>
    <submittedName>
        <fullName evidence="1">Uncharacterized protein</fullName>
    </submittedName>
</protein>
<dbReference type="EMBL" id="NUDP01000037">
    <property type="protein sequence ID" value="PEM69787.1"/>
    <property type="molecule type" value="Genomic_DNA"/>
</dbReference>
<gene>
    <name evidence="1" type="ORF">CN613_10295</name>
</gene>
<comment type="caution">
    <text evidence="1">The sequence shown here is derived from an EMBL/GenBank/DDBJ whole genome shotgun (WGS) entry which is preliminary data.</text>
</comment>
<accession>A0A2A8C622</accession>
<dbReference type="RefSeq" id="WP_098128945.1">
    <property type="nucleotide sequence ID" value="NZ_NUDP01000037.1"/>
</dbReference>
<evidence type="ECO:0000313" key="1">
    <source>
        <dbReference type="EMBL" id="PEM69787.1"/>
    </source>
</evidence>